<gene>
    <name evidence="1" type="ORF">BDN72DRAFT_447988</name>
</gene>
<organism evidence="1 2">
    <name type="scientific">Pluteus cervinus</name>
    <dbReference type="NCBI Taxonomy" id="181527"/>
    <lineage>
        <taxon>Eukaryota</taxon>
        <taxon>Fungi</taxon>
        <taxon>Dikarya</taxon>
        <taxon>Basidiomycota</taxon>
        <taxon>Agaricomycotina</taxon>
        <taxon>Agaricomycetes</taxon>
        <taxon>Agaricomycetidae</taxon>
        <taxon>Agaricales</taxon>
        <taxon>Pluteineae</taxon>
        <taxon>Pluteaceae</taxon>
        <taxon>Pluteus</taxon>
    </lineage>
</organism>
<protein>
    <submittedName>
        <fullName evidence="1">Uncharacterized protein</fullName>
    </submittedName>
</protein>
<evidence type="ECO:0000313" key="1">
    <source>
        <dbReference type="EMBL" id="TFK75621.1"/>
    </source>
</evidence>
<evidence type="ECO:0000313" key="2">
    <source>
        <dbReference type="Proteomes" id="UP000308600"/>
    </source>
</evidence>
<sequence length="180" mass="20422">MSRKKVFVNTPFRPTSFMCTSRITSRQLLYVWPLEYLTVPAIVSGSISAHWIVTISGHSGMSTWVPCSYSLRINSSTPKCHYFWSFQSTQNRAKAYTSAWCSYVLLAFTSSNTTPRSIRTSKFDNSLRAQDLFSKIILLLFIIVSRDATSLDTMRFSTVPPECSRLLITGIYGICFLLLI</sequence>
<proteinExistence type="predicted"/>
<accession>A0ACD3BCR0</accession>
<dbReference type="Proteomes" id="UP000308600">
    <property type="component" value="Unassembled WGS sequence"/>
</dbReference>
<reference evidence="1 2" key="1">
    <citation type="journal article" date="2019" name="Nat. Ecol. Evol.">
        <title>Megaphylogeny resolves global patterns of mushroom evolution.</title>
        <authorList>
            <person name="Varga T."/>
            <person name="Krizsan K."/>
            <person name="Foldi C."/>
            <person name="Dima B."/>
            <person name="Sanchez-Garcia M."/>
            <person name="Sanchez-Ramirez S."/>
            <person name="Szollosi G.J."/>
            <person name="Szarkandi J.G."/>
            <person name="Papp V."/>
            <person name="Albert L."/>
            <person name="Andreopoulos W."/>
            <person name="Angelini C."/>
            <person name="Antonin V."/>
            <person name="Barry K.W."/>
            <person name="Bougher N.L."/>
            <person name="Buchanan P."/>
            <person name="Buyck B."/>
            <person name="Bense V."/>
            <person name="Catcheside P."/>
            <person name="Chovatia M."/>
            <person name="Cooper J."/>
            <person name="Damon W."/>
            <person name="Desjardin D."/>
            <person name="Finy P."/>
            <person name="Geml J."/>
            <person name="Haridas S."/>
            <person name="Hughes K."/>
            <person name="Justo A."/>
            <person name="Karasinski D."/>
            <person name="Kautmanova I."/>
            <person name="Kiss B."/>
            <person name="Kocsube S."/>
            <person name="Kotiranta H."/>
            <person name="LaButti K.M."/>
            <person name="Lechner B.E."/>
            <person name="Liimatainen K."/>
            <person name="Lipzen A."/>
            <person name="Lukacs Z."/>
            <person name="Mihaltcheva S."/>
            <person name="Morgado L.N."/>
            <person name="Niskanen T."/>
            <person name="Noordeloos M.E."/>
            <person name="Ohm R.A."/>
            <person name="Ortiz-Santana B."/>
            <person name="Ovrebo C."/>
            <person name="Racz N."/>
            <person name="Riley R."/>
            <person name="Savchenko A."/>
            <person name="Shiryaev A."/>
            <person name="Soop K."/>
            <person name="Spirin V."/>
            <person name="Szebenyi C."/>
            <person name="Tomsovsky M."/>
            <person name="Tulloss R.E."/>
            <person name="Uehling J."/>
            <person name="Grigoriev I.V."/>
            <person name="Vagvolgyi C."/>
            <person name="Papp T."/>
            <person name="Martin F.M."/>
            <person name="Miettinen O."/>
            <person name="Hibbett D.S."/>
            <person name="Nagy L.G."/>
        </authorList>
    </citation>
    <scope>NUCLEOTIDE SEQUENCE [LARGE SCALE GENOMIC DNA]</scope>
    <source>
        <strain evidence="1 2">NL-1719</strain>
    </source>
</reference>
<dbReference type="EMBL" id="ML208262">
    <property type="protein sequence ID" value="TFK75621.1"/>
    <property type="molecule type" value="Genomic_DNA"/>
</dbReference>
<name>A0ACD3BCR0_9AGAR</name>
<keyword evidence="2" id="KW-1185">Reference proteome</keyword>